<keyword evidence="2 8" id="KW-0645">Protease</keyword>
<organism evidence="8">
    <name type="scientific">uncultured Caudovirales phage</name>
    <dbReference type="NCBI Taxonomy" id="2100421"/>
    <lineage>
        <taxon>Viruses</taxon>
        <taxon>Duplodnaviria</taxon>
        <taxon>Heunggongvirae</taxon>
        <taxon>Uroviricota</taxon>
        <taxon>Caudoviricetes</taxon>
        <taxon>Peduoviridae</taxon>
        <taxon>Maltschvirus</taxon>
        <taxon>Maltschvirus maltsch</taxon>
    </lineage>
</organism>
<dbReference type="NCBIfam" id="TIGR01543">
    <property type="entry name" value="proheadase_HK97"/>
    <property type="match status" value="1"/>
</dbReference>
<keyword evidence="1" id="KW-1188">Viral release from host cell</keyword>
<evidence type="ECO:0000256" key="4">
    <source>
        <dbReference type="ARBA" id="ARBA00022950"/>
    </source>
</evidence>
<dbReference type="EMBL" id="LR797174">
    <property type="protein sequence ID" value="CAB4191555.1"/>
    <property type="molecule type" value="Genomic_DNA"/>
</dbReference>
<protein>
    <submittedName>
        <fullName evidence="8">Prohead protease</fullName>
    </submittedName>
</protein>
<dbReference type="SUPFAM" id="SSF57652">
    <property type="entry name" value="HIPIP (high potential iron protein)"/>
    <property type="match status" value="1"/>
</dbReference>
<dbReference type="GO" id="GO:0046797">
    <property type="term" value="P:viral procapsid maturation"/>
    <property type="evidence" value="ECO:0007669"/>
    <property type="project" value="UniProtKB-KW"/>
</dbReference>
<accession>A0A6J5RGV0</accession>
<dbReference type="GO" id="GO:0006508">
    <property type="term" value="P:proteolysis"/>
    <property type="evidence" value="ECO:0007669"/>
    <property type="project" value="UniProtKB-KW"/>
</dbReference>
<sequence>MPYYISDTQSDCSGWATIVAATPNADPRTIGCHQIKQDAIDQMIAASLSDGVDPAGDWATRAITIGEEPMMEEPVVEEPMVESDMPEEGLNPRQQTMYEALEAIVETYGKFTQGIDADGAHYVAESPFASEGVICSSCSFYEGGNQCELVEGTIAPAGICKLWVIKEELVQVRSIEQRQIDLSAPQFMRDNATQGLKYHADGLSGDGLEPQTVEDARKMADGDISPDKWRKIAAWIARHMVDLEAADGEITAGVVAHLLWGSGSTKEEAQRTMDYAQKIIDQLDAELEAERSAAPAVEHRWVAVDKGTRSIAFTNLELRAMADGEDDWTVRGYAAVFDSPSEPLPFTEYVKRGAFKKTIKDRSDVRLLIDHTGVPLARTKSGTLTLTEDDKGLFMEANLDPANPDAVKIRSALKRGDLSQMSFAFETIKDSWNAERTVRELKEVRLHDVSIVTYPAYEQTSAEMRNKQTTDTPVAIVQTVSLRKAQVLLAKTRAVK</sequence>
<dbReference type="InterPro" id="IPR006433">
    <property type="entry name" value="Prohead_protease"/>
</dbReference>
<evidence type="ECO:0000259" key="6">
    <source>
        <dbReference type="Pfam" id="PF04586"/>
    </source>
</evidence>
<feature type="domain" description="Prohead serine protease" evidence="6">
    <location>
        <begin position="316"/>
        <end position="469"/>
    </location>
</feature>
<evidence type="ECO:0000256" key="3">
    <source>
        <dbReference type="ARBA" id="ARBA00022801"/>
    </source>
</evidence>
<evidence type="ECO:0000313" key="7">
    <source>
        <dbReference type="EMBL" id="CAB4135003.1"/>
    </source>
</evidence>
<dbReference type="InterPro" id="IPR036369">
    <property type="entry name" value="HIPIP_sf"/>
</dbReference>
<keyword evidence="5" id="KW-1273">Viral capsid maturation</keyword>
<evidence type="ECO:0000313" key="8">
    <source>
        <dbReference type="EMBL" id="CAB4191555.1"/>
    </source>
</evidence>
<dbReference type="GO" id="GO:0019646">
    <property type="term" value="P:aerobic electron transport chain"/>
    <property type="evidence" value="ECO:0007669"/>
    <property type="project" value="InterPro"/>
</dbReference>
<dbReference type="Gene3D" id="4.10.490.10">
    <property type="entry name" value="High potential iron-sulphur protein"/>
    <property type="match status" value="1"/>
</dbReference>
<dbReference type="Pfam" id="PF04586">
    <property type="entry name" value="Peptidase_S78"/>
    <property type="match status" value="1"/>
</dbReference>
<name>A0A6J5RGV0_9CAUD</name>
<dbReference type="InterPro" id="IPR054613">
    <property type="entry name" value="Peptidase_S78_dom"/>
</dbReference>
<dbReference type="GO" id="GO:0009055">
    <property type="term" value="F:electron transfer activity"/>
    <property type="evidence" value="ECO:0007669"/>
    <property type="project" value="InterPro"/>
</dbReference>
<dbReference type="EMBL" id="LR796291">
    <property type="protein sequence ID" value="CAB4135003.1"/>
    <property type="molecule type" value="Genomic_DNA"/>
</dbReference>
<evidence type="ECO:0000256" key="5">
    <source>
        <dbReference type="ARBA" id="ARBA00023045"/>
    </source>
</evidence>
<evidence type="ECO:0000256" key="1">
    <source>
        <dbReference type="ARBA" id="ARBA00022612"/>
    </source>
</evidence>
<reference evidence="8" key="1">
    <citation type="submission" date="2020-05" db="EMBL/GenBank/DDBJ databases">
        <authorList>
            <person name="Chiriac C."/>
            <person name="Salcher M."/>
            <person name="Ghai R."/>
            <person name="Kavagutti S V."/>
        </authorList>
    </citation>
    <scope>NUCLEOTIDE SEQUENCE</scope>
</reference>
<dbReference type="GO" id="GO:0008233">
    <property type="term" value="F:peptidase activity"/>
    <property type="evidence" value="ECO:0007669"/>
    <property type="project" value="UniProtKB-KW"/>
</dbReference>
<gene>
    <name evidence="8" type="ORF">UFOVP1226_55</name>
    <name evidence="7" type="ORF">UFOVP278_42</name>
</gene>
<keyword evidence="4" id="KW-0118">Viral capsid assembly</keyword>
<evidence type="ECO:0000256" key="2">
    <source>
        <dbReference type="ARBA" id="ARBA00022670"/>
    </source>
</evidence>
<proteinExistence type="predicted"/>
<keyword evidence="3" id="KW-0378">Hydrolase</keyword>